<evidence type="ECO:0000313" key="1">
    <source>
        <dbReference type="EMBL" id="OSS52734.1"/>
    </source>
</evidence>
<keyword evidence="2" id="KW-1185">Reference proteome</keyword>
<dbReference type="Proteomes" id="UP000193240">
    <property type="component" value="Unassembled WGS sequence"/>
</dbReference>
<dbReference type="STRING" id="105696.A0A1Y2M9E2"/>
<organism evidence="1 2">
    <name type="scientific">Epicoccum nigrum</name>
    <name type="common">Soil fungus</name>
    <name type="synonym">Epicoccum purpurascens</name>
    <dbReference type="NCBI Taxonomy" id="105696"/>
    <lineage>
        <taxon>Eukaryota</taxon>
        <taxon>Fungi</taxon>
        <taxon>Dikarya</taxon>
        <taxon>Ascomycota</taxon>
        <taxon>Pezizomycotina</taxon>
        <taxon>Dothideomycetes</taxon>
        <taxon>Pleosporomycetidae</taxon>
        <taxon>Pleosporales</taxon>
        <taxon>Pleosporineae</taxon>
        <taxon>Didymellaceae</taxon>
        <taxon>Epicoccum</taxon>
    </lineage>
</organism>
<accession>A0A1Y2M9E2</accession>
<gene>
    <name evidence="1" type="ORF">B5807_02099</name>
</gene>
<dbReference type="AlphaFoldDB" id="A0A1Y2M9E2"/>
<sequence>MVANTARKIIRLFIEIEENGIPLLIPHTNASLHALYVLAVHLLKHPNTMLGETDLNLIGHAAQLVRKRIYPGSESNRILDRALDKIEDAFKQTMGPTYKSFRSVYTSHSPNPTESHPTVSSDVSMYTMENNASLADQNFLGQIPPLDCISQDGYGTDALCYYGMDIGTWVGLDNMRWDGGQQIL</sequence>
<proteinExistence type="predicted"/>
<reference evidence="1 2" key="1">
    <citation type="journal article" date="2017" name="Genome Announc.">
        <title>Genome sequence of the saprophytic ascomycete Epicoccum nigrum ICMP 19927 strain isolated from New Zealand.</title>
        <authorList>
            <person name="Fokin M."/>
            <person name="Fleetwood D."/>
            <person name="Weir B.S."/>
            <person name="Villas-Boas S.G."/>
        </authorList>
    </citation>
    <scope>NUCLEOTIDE SEQUENCE [LARGE SCALE GENOMIC DNA]</scope>
    <source>
        <strain evidence="1 2">ICMP 19927</strain>
    </source>
</reference>
<name>A0A1Y2M9E2_EPING</name>
<dbReference type="EMBL" id="KZ107839">
    <property type="protein sequence ID" value="OSS52734.1"/>
    <property type="molecule type" value="Genomic_DNA"/>
</dbReference>
<protein>
    <submittedName>
        <fullName evidence="1">Uncharacterized protein</fullName>
    </submittedName>
</protein>
<evidence type="ECO:0000313" key="2">
    <source>
        <dbReference type="Proteomes" id="UP000193240"/>
    </source>
</evidence>
<dbReference type="InParanoid" id="A0A1Y2M9E2"/>